<reference evidence="1 2" key="1">
    <citation type="journal article" date="2009" name="Nature">
        <title>The Sorghum bicolor genome and the diversification of grasses.</title>
        <authorList>
            <person name="Paterson A.H."/>
            <person name="Bowers J.E."/>
            <person name="Bruggmann R."/>
            <person name="Dubchak I."/>
            <person name="Grimwood J."/>
            <person name="Gundlach H."/>
            <person name="Haberer G."/>
            <person name="Hellsten U."/>
            <person name="Mitros T."/>
            <person name="Poliakov A."/>
            <person name="Schmutz J."/>
            <person name="Spannagl M."/>
            <person name="Tang H."/>
            <person name="Wang X."/>
            <person name="Wicker T."/>
            <person name="Bharti A.K."/>
            <person name="Chapman J."/>
            <person name="Feltus F.A."/>
            <person name="Gowik U."/>
            <person name="Grigoriev I.V."/>
            <person name="Lyons E."/>
            <person name="Maher C.A."/>
            <person name="Martis M."/>
            <person name="Narechania A."/>
            <person name="Otillar R.P."/>
            <person name="Penning B.W."/>
            <person name="Salamov A.A."/>
            <person name="Wang Y."/>
            <person name="Zhang L."/>
            <person name="Carpita N.C."/>
            <person name="Freeling M."/>
            <person name="Gingle A.R."/>
            <person name="Hash C.T."/>
            <person name="Keller B."/>
            <person name="Klein P."/>
            <person name="Kresovich S."/>
            <person name="McCann M.C."/>
            <person name="Ming R."/>
            <person name="Peterson D.G."/>
            <person name="Mehboob-ur-Rahman"/>
            <person name="Ware D."/>
            <person name="Westhoff P."/>
            <person name="Mayer K.F."/>
            <person name="Messing J."/>
            <person name="Rokhsar D.S."/>
        </authorList>
    </citation>
    <scope>NUCLEOTIDE SEQUENCE [LARGE SCALE GENOMIC DNA]</scope>
    <source>
        <strain evidence="2">cv. BTx623</strain>
    </source>
</reference>
<name>A0A1B6Q6G1_SORBI</name>
<organism evidence="1 2">
    <name type="scientific">Sorghum bicolor</name>
    <name type="common">Sorghum</name>
    <name type="synonym">Sorghum vulgare</name>
    <dbReference type="NCBI Taxonomy" id="4558"/>
    <lineage>
        <taxon>Eukaryota</taxon>
        <taxon>Viridiplantae</taxon>
        <taxon>Streptophyta</taxon>
        <taxon>Embryophyta</taxon>
        <taxon>Tracheophyta</taxon>
        <taxon>Spermatophyta</taxon>
        <taxon>Magnoliopsida</taxon>
        <taxon>Liliopsida</taxon>
        <taxon>Poales</taxon>
        <taxon>Poaceae</taxon>
        <taxon>PACMAD clade</taxon>
        <taxon>Panicoideae</taxon>
        <taxon>Andropogonodae</taxon>
        <taxon>Andropogoneae</taxon>
        <taxon>Sorghinae</taxon>
        <taxon>Sorghum</taxon>
    </lineage>
</organism>
<proteinExistence type="predicted"/>
<reference evidence="2" key="2">
    <citation type="journal article" date="2018" name="Plant J.">
        <title>The Sorghum bicolor reference genome: improved assembly, gene annotations, a transcriptome atlas, and signatures of genome organization.</title>
        <authorList>
            <person name="McCormick R.F."/>
            <person name="Truong S.K."/>
            <person name="Sreedasyam A."/>
            <person name="Jenkins J."/>
            <person name="Shu S."/>
            <person name="Sims D."/>
            <person name="Kennedy M."/>
            <person name="Amirebrahimi M."/>
            <person name="Weers B.D."/>
            <person name="McKinley B."/>
            <person name="Mattison A."/>
            <person name="Morishige D.T."/>
            <person name="Grimwood J."/>
            <person name="Schmutz J."/>
            <person name="Mullet J.E."/>
        </authorList>
    </citation>
    <scope>NUCLEOTIDE SEQUENCE [LARGE SCALE GENOMIC DNA]</scope>
    <source>
        <strain evidence="2">cv. BTx623</strain>
    </source>
</reference>
<gene>
    <name evidence="1" type="ORF">SORBI_3003G315900</name>
</gene>
<keyword evidence="2" id="KW-1185">Reference proteome</keyword>
<accession>A0A1B6Q6G1</accession>
<evidence type="ECO:0000313" key="2">
    <source>
        <dbReference type="Proteomes" id="UP000000768"/>
    </source>
</evidence>
<dbReference type="AlphaFoldDB" id="A0A1B6Q6G1"/>
<evidence type="ECO:0000313" key="1">
    <source>
        <dbReference type="EMBL" id="KXG33508.1"/>
    </source>
</evidence>
<protein>
    <submittedName>
        <fullName evidence="1">Uncharacterized protein</fullName>
    </submittedName>
</protein>
<dbReference type="InParanoid" id="A0A1B6Q6G1"/>
<dbReference type="Gramene" id="KXG33508">
    <property type="protein sequence ID" value="KXG33508"/>
    <property type="gene ID" value="SORBI_3003G315900"/>
</dbReference>
<sequence length="85" mass="8950">MMRGRGMDGSVAVATSARLEAEFLSRRSCFGGCTNRGRGKRYIELGAWAGGRGHQVNSGHVGGLGSAWCRVGALPCYGWLFPGSS</sequence>
<dbReference type="Proteomes" id="UP000000768">
    <property type="component" value="Chromosome 3"/>
</dbReference>
<dbReference type="EMBL" id="CM000762">
    <property type="protein sequence ID" value="KXG33508.1"/>
    <property type="molecule type" value="Genomic_DNA"/>
</dbReference>